<dbReference type="InterPro" id="IPR017451">
    <property type="entry name" value="F-box-assoc_interact_dom"/>
</dbReference>
<dbReference type="Pfam" id="PF08268">
    <property type="entry name" value="FBA_3"/>
    <property type="match status" value="1"/>
</dbReference>
<dbReference type="CDD" id="cd22157">
    <property type="entry name" value="F-box_AtFBW1-like"/>
    <property type="match status" value="1"/>
</dbReference>
<evidence type="ECO:0000256" key="1">
    <source>
        <dbReference type="SAM" id="MobiDB-lite"/>
    </source>
</evidence>
<dbReference type="Proteomes" id="UP001141806">
    <property type="component" value="Unassembled WGS sequence"/>
</dbReference>
<name>A0A9Q0L187_9MAGN</name>
<dbReference type="NCBIfam" id="TIGR01640">
    <property type="entry name" value="F_box_assoc_1"/>
    <property type="match status" value="1"/>
</dbReference>
<dbReference type="PANTHER" id="PTHR31672">
    <property type="entry name" value="BNACNNG10540D PROTEIN"/>
    <property type="match status" value="1"/>
</dbReference>
<dbReference type="InterPro" id="IPR036047">
    <property type="entry name" value="F-box-like_dom_sf"/>
</dbReference>
<reference evidence="3" key="1">
    <citation type="journal article" date="2023" name="Plant J.">
        <title>The genome of the king protea, Protea cynaroides.</title>
        <authorList>
            <person name="Chang J."/>
            <person name="Duong T.A."/>
            <person name="Schoeman C."/>
            <person name="Ma X."/>
            <person name="Roodt D."/>
            <person name="Barker N."/>
            <person name="Li Z."/>
            <person name="Van de Peer Y."/>
            <person name="Mizrachi E."/>
        </authorList>
    </citation>
    <scope>NUCLEOTIDE SEQUENCE</scope>
    <source>
        <tissue evidence="3">Young leaves</tissue>
    </source>
</reference>
<keyword evidence="4" id="KW-1185">Reference proteome</keyword>
<dbReference type="InterPro" id="IPR001810">
    <property type="entry name" value="F-box_dom"/>
</dbReference>
<dbReference type="OrthoDB" id="591557at2759"/>
<proteinExistence type="predicted"/>
<dbReference type="InterPro" id="IPR050796">
    <property type="entry name" value="SCF_F-box_component"/>
</dbReference>
<dbReference type="SUPFAM" id="SSF81383">
    <property type="entry name" value="F-box domain"/>
    <property type="match status" value="1"/>
</dbReference>
<organism evidence="3 4">
    <name type="scientific">Protea cynaroides</name>
    <dbReference type="NCBI Taxonomy" id="273540"/>
    <lineage>
        <taxon>Eukaryota</taxon>
        <taxon>Viridiplantae</taxon>
        <taxon>Streptophyta</taxon>
        <taxon>Embryophyta</taxon>
        <taxon>Tracheophyta</taxon>
        <taxon>Spermatophyta</taxon>
        <taxon>Magnoliopsida</taxon>
        <taxon>Proteales</taxon>
        <taxon>Proteaceae</taxon>
        <taxon>Protea</taxon>
    </lineage>
</organism>
<evidence type="ECO:0000259" key="2">
    <source>
        <dbReference type="PROSITE" id="PS50181"/>
    </source>
</evidence>
<dbReference type="Pfam" id="PF00646">
    <property type="entry name" value="F-box"/>
    <property type="match status" value="1"/>
</dbReference>
<sequence length="417" mass="48630">MAKEDEENEKISVEESMPTESLPEVLIVDILSCLPVKSLLRFRCVCKHWYALITDPAFVKTHLSRSLVSNSNLSIIFRNPISHNLNFREFRFNEFNIYPDDLDAFEQQAVAELNYPFKRPHYLSYIVGSCNGLLCIYNSKEEILLWNPSTRRHHKLPFTHIEYGSNIVCGFGHDPTTDDYKIVRIVQLHHALESKVKVYSLNTNSWRRIENMPFFLSYPNSPMLLANSALHWFANREMRRNTTSRFIVSFNLQYEEYREVPLPDFVENNVHMKLGVLGGQLCLLCAFIGVHVEVWLMKDYGVRDYWEKQFSIEQPWVMGNLYYLKPICYSKNGGVILQLMDSNELVLYDPRKGMARNLRIHGVPDYFQTETFVGSLVPVNAKDGTEQAKRKKKHMEHRKKKNMKQEADIESGSLAMN</sequence>
<protein>
    <recommendedName>
        <fullName evidence="2">F-box domain-containing protein</fullName>
    </recommendedName>
</protein>
<evidence type="ECO:0000313" key="4">
    <source>
        <dbReference type="Proteomes" id="UP001141806"/>
    </source>
</evidence>
<accession>A0A9Q0L187</accession>
<dbReference type="PROSITE" id="PS50181">
    <property type="entry name" value="FBOX"/>
    <property type="match status" value="1"/>
</dbReference>
<dbReference type="InterPro" id="IPR011043">
    <property type="entry name" value="Gal_Oxase/kelch_b-propeller"/>
</dbReference>
<evidence type="ECO:0000313" key="3">
    <source>
        <dbReference type="EMBL" id="KAJ4980632.1"/>
    </source>
</evidence>
<comment type="caution">
    <text evidence="3">The sequence shown here is derived from an EMBL/GenBank/DDBJ whole genome shotgun (WGS) entry which is preliminary data.</text>
</comment>
<feature type="compositionally biased region" description="Basic residues" evidence="1">
    <location>
        <begin position="389"/>
        <end position="402"/>
    </location>
</feature>
<dbReference type="SUPFAM" id="SSF50965">
    <property type="entry name" value="Galactose oxidase, central domain"/>
    <property type="match status" value="1"/>
</dbReference>
<gene>
    <name evidence="3" type="ORF">NE237_031469</name>
</gene>
<dbReference type="PANTHER" id="PTHR31672:SF13">
    <property type="entry name" value="F-BOX PROTEIN CPR30-LIKE"/>
    <property type="match status" value="1"/>
</dbReference>
<feature type="region of interest" description="Disordered" evidence="1">
    <location>
        <begin position="384"/>
        <end position="417"/>
    </location>
</feature>
<dbReference type="AlphaFoldDB" id="A0A9Q0L187"/>
<dbReference type="Gene3D" id="1.20.1280.50">
    <property type="match status" value="1"/>
</dbReference>
<dbReference type="SMART" id="SM00256">
    <property type="entry name" value="FBOX"/>
    <property type="match status" value="1"/>
</dbReference>
<dbReference type="EMBL" id="JAMYWD010000001">
    <property type="protein sequence ID" value="KAJ4980632.1"/>
    <property type="molecule type" value="Genomic_DNA"/>
</dbReference>
<dbReference type="InterPro" id="IPR013187">
    <property type="entry name" value="F-box-assoc_dom_typ3"/>
</dbReference>
<feature type="domain" description="F-box" evidence="2">
    <location>
        <begin position="16"/>
        <end position="62"/>
    </location>
</feature>